<dbReference type="BioCyc" id="CNIT1237085:G1324-3137-MONOMER"/>
<dbReference type="STRING" id="1237085.Ngar_c31370"/>
<feature type="domain" description="Cdc6 AAA+ ATPase-type lid" evidence="4">
    <location>
        <begin position="60"/>
        <end position="121"/>
    </location>
</feature>
<name>K0IKY3_NITGG</name>
<evidence type="ECO:0000313" key="5">
    <source>
        <dbReference type="EMBL" id="AFU60053.1"/>
    </source>
</evidence>
<dbReference type="InterPro" id="IPR055237">
    <property type="entry name" value="Cdc6_lid"/>
</dbReference>
<reference evidence="5 6" key="1">
    <citation type="journal article" date="2012" name="Environ. Microbiol.">
        <title>The genome of the ammonia-oxidizing Candidatus Nitrososphaera gargensis: insights into metabolic versatility and environmental adaptations.</title>
        <authorList>
            <person name="Spang A."/>
            <person name="Poehlein A."/>
            <person name="Offre P."/>
            <person name="Zumbragel S."/>
            <person name="Haider S."/>
            <person name="Rychlik N."/>
            <person name="Nowka B."/>
            <person name="Schmeisser C."/>
            <person name="Lebedeva E.V."/>
            <person name="Rattei T."/>
            <person name="Bohm C."/>
            <person name="Schmid M."/>
            <person name="Galushko A."/>
            <person name="Hatzenpichler R."/>
            <person name="Weinmaier T."/>
            <person name="Daniel R."/>
            <person name="Schleper C."/>
            <person name="Spieck E."/>
            <person name="Streit W."/>
            <person name="Wagner M."/>
        </authorList>
    </citation>
    <scope>NUCLEOTIDE SEQUENCE [LARGE SCALE GENOMIC DNA]</scope>
    <source>
        <strain evidence="6">Ga9.2</strain>
    </source>
</reference>
<dbReference type="InterPro" id="IPR027417">
    <property type="entry name" value="P-loop_NTPase"/>
</dbReference>
<proteinExistence type="predicted"/>
<dbReference type="InParanoid" id="K0IKY3"/>
<sequence>MDEVDQIRQPQVLYTLARYGFGLLMISNHSFINWDLDGRIKSSLILNEVEFKPYSKEELYDIINQRVSFALRPRRIEPHLIRAVSVMAEGDARVGLLMLKASAKNAEARSADNITLDDVKTSLKGARRLRVSYLLKLNEHQRVLYDIMKKRIRITSADLYKEYRRSTPKPLVDRAYRRHMQRMIQLGLVKEEGSGRWKRYEAVS</sequence>
<protein>
    <submittedName>
        <fullName evidence="5">Putative orc1/cdc6 family replication initiation protein</fullName>
    </submittedName>
</protein>
<dbReference type="HOGENOM" id="CLU_1340765_0_0_2"/>
<dbReference type="RefSeq" id="WP_015020586.1">
    <property type="nucleotide sequence ID" value="NC_018719.1"/>
</dbReference>
<evidence type="ECO:0000256" key="3">
    <source>
        <dbReference type="ARBA" id="ARBA00022840"/>
    </source>
</evidence>
<organism evidence="5 6">
    <name type="scientific">Nitrososphaera gargensis (strain Ga9.2)</name>
    <dbReference type="NCBI Taxonomy" id="1237085"/>
    <lineage>
        <taxon>Archaea</taxon>
        <taxon>Nitrososphaerota</taxon>
        <taxon>Nitrososphaeria</taxon>
        <taxon>Nitrososphaerales</taxon>
        <taxon>Nitrososphaeraceae</taxon>
        <taxon>Nitrososphaera</taxon>
    </lineage>
</organism>
<dbReference type="Proteomes" id="UP000008037">
    <property type="component" value="Chromosome"/>
</dbReference>
<dbReference type="GO" id="GO:0005524">
    <property type="term" value="F:ATP binding"/>
    <property type="evidence" value="ECO:0007669"/>
    <property type="project" value="UniProtKB-KW"/>
</dbReference>
<evidence type="ECO:0000259" key="4">
    <source>
        <dbReference type="Pfam" id="PF22703"/>
    </source>
</evidence>
<keyword evidence="2" id="KW-0547">Nucleotide-binding</keyword>
<keyword evidence="1" id="KW-0235">DNA replication</keyword>
<dbReference type="Pfam" id="PF22703">
    <property type="entry name" value="Cdc6_lid"/>
    <property type="match status" value="1"/>
</dbReference>
<dbReference type="PANTHER" id="PTHR10763">
    <property type="entry name" value="CELL DIVISION CONTROL PROTEIN 6-RELATED"/>
    <property type="match status" value="1"/>
</dbReference>
<gene>
    <name evidence="5" type="ordered locus">Ngar_c31370</name>
</gene>
<dbReference type="OrthoDB" id="270161at2157"/>
<keyword evidence="3" id="KW-0067">ATP-binding</keyword>
<keyword evidence="6" id="KW-1185">Reference proteome</keyword>
<dbReference type="InterPro" id="IPR050311">
    <property type="entry name" value="ORC1/CDC6"/>
</dbReference>
<dbReference type="KEGG" id="nga:Ngar_c31370"/>
<dbReference type="AlphaFoldDB" id="K0IKY3"/>
<evidence type="ECO:0000256" key="2">
    <source>
        <dbReference type="ARBA" id="ARBA00022741"/>
    </source>
</evidence>
<dbReference type="Gene3D" id="1.10.8.60">
    <property type="match status" value="1"/>
</dbReference>
<evidence type="ECO:0000313" key="6">
    <source>
        <dbReference type="Proteomes" id="UP000008037"/>
    </source>
</evidence>
<dbReference type="GO" id="GO:0006260">
    <property type="term" value="P:DNA replication"/>
    <property type="evidence" value="ECO:0007669"/>
    <property type="project" value="UniProtKB-KW"/>
</dbReference>
<dbReference type="GeneID" id="13796947"/>
<dbReference type="EMBL" id="CP002408">
    <property type="protein sequence ID" value="AFU60053.1"/>
    <property type="molecule type" value="Genomic_DNA"/>
</dbReference>
<evidence type="ECO:0000256" key="1">
    <source>
        <dbReference type="ARBA" id="ARBA00022705"/>
    </source>
</evidence>
<dbReference type="SUPFAM" id="SSF52540">
    <property type="entry name" value="P-loop containing nucleoside triphosphate hydrolases"/>
    <property type="match status" value="1"/>
</dbReference>
<accession>K0IKY3</accession>
<dbReference type="PANTHER" id="PTHR10763:SF26">
    <property type="entry name" value="CELL DIVISION CONTROL PROTEIN 6 HOMOLOG"/>
    <property type="match status" value="1"/>
</dbReference>